<evidence type="ECO:0000313" key="4">
    <source>
        <dbReference type="EMBL" id="MBH5141141.1"/>
    </source>
</evidence>
<dbReference type="InterPro" id="IPR058489">
    <property type="entry name" value="DUF8176"/>
</dbReference>
<feature type="compositionally biased region" description="Low complexity" evidence="1">
    <location>
        <begin position="161"/>
        <end position="178"/>
    </location>
</feature>
<gene>
    <name evidence="4" type="ORF">I3517_00725</name>
</gene>
<comment type="caution">
    <text evidence="4">The sequence shown here is derived from an EMBL/GenBank/DDBJ whole genome shotgun (WGS) entry which is preliminary data.</text>
</comment>
<accession>A0A8I0ZKF1</accession>
<evidence type="ECO:0000256" key="1">
    <source>
        <dbReference type="SAM" id="MobiDB-lite"/>
    </source>
</evidence>
<evidence type="ECO:0000256" key="2">
    <source>
        <dbReference type="SAM" id="Phobius"/>
    </source>
</evidence>
<proteinExistence type="predicted"/>
<feature type="domain" description="DUF8176" evidence="3">
    <location>
        <begin position="178"/>
        <end position="297"/>
    </location>
</feature>
<keyword evidence="2" id="KW-0472">Membrane</keyword>
<dbReference type="Proteomes" id="UP000627573">
    <property type="component" value="Unassembled WGS sequence"/>
</dbReference>
<dbReference type="AlphaFoldDB" id="A0A8I0ZKF1"/>
<name>A0A8I0ZKF1_RHOER</name>
<keyword evidence="2" id="KW-0812">Transmembrane</keyword>
<evidence type="ECO:0000259" key="3">
    <source>
        <dbReference type="Pfam" id="PF26527"/>
    </source>
</evidence>
<dbReference type="Pfam" id="PF26527">
    <property type="entry name" value="DUF8176"/>
    <property type="match status" value="1"/>
</dbReference>
<dbReference type="RefSeq" id="WP_197940402.1">
    <property type="nucleotide sequence ID" value="NZ_JAECSB010000010.1"/>
</dbReference>
<feature type="region of interest" description="Disordered" evidence="1">
    <location>
        <begin position="1"/>
        <end position="64"/>
    </location>
</feature>
<feature type="compositionally biased region" description="Low complexity" evidence="1">
    <location>
        <begin position="1"/>
        <end position="15"/>
    </location>
</feature>
<keyword evidence="2" id="KW-1133">Transmembrane helix</keyword>
<sequence>MVTNNNNDDPKSSNPVLDQWFPPFTPAADGRAQTSAPVEPLPVVDLASDDDSSPAAPEPDSVHVPSVVAAADSNDVPVDDSGAAWLREAMQYTQDQAAAEPPPLAATSASPSQRLRGRAAVIGAVAAVAVLVIGGGAIAASALGSGDDDAPMNVAEIAPATTSTATTSQTPSSVAPQSWCSPSTEAGVVRGSGPGGTGSGPDAILAFDHAYYVERNGAKARALLVSDAQVKSATAEELQAGIDTVPAGTEHCVEIRATEPNTFAVTLEQRYLDGSRVSGRQIVKVTDVGGRTLITSIGKAS</sequence>
<keyword evidence="5" id="KW-1185">Reference proteome</keyword>
<reference evidence="4 5" key="1">
    <citation type="submission" date="2020-12" db="EMBL/GenBank/DDBJ databases">
        <title>Draft genome sequence of furan degrading bacterial strain FUR100.</title>
        <authorList>
            <person name="Woiski C."/>
        </authorList>
    </citation>
    <scope>NUCLEOTIDE SEQUENCE [LARGE SCALE GENOMIC DNA]</scope>
    <source>
        <strain evidence="4 5">FUR100</strain>
    </source>
</reference>
<feature type="region of interest" description="Disordered" evidence="1">
    <location>
        <begin position="161"/>
        <end position="195"/>
    </location>
</feature>
<feature type="transmembrane region" description="Helical" evidence="2">
    <location>
        <begin position="119"/>
        <end position="143"/>
    </location>
</feature>
<evidence type="ECO:0000313" key="5">
    <source>
        <dbReference type="Proteomes" id="UP000627573"/>
    </source>
</evidence>
<organism evidence="4 5">
    <name type="scientific">Rhodococcus erythropolis</name>
    <name type="common">Arthrobacter picolinophilus</name>
    <dbReference type="NCBI Taxonomy" id="1833"/>
    <lineage>
        <taxon>Bacteria</taxon>
        <taxon>Bacillati</taxon>
        <taxon>Actinomycetota</taxon>
        <taxon>Actinomycetes</taxon>
        <taxon>Mycobacteriales</taxon>
        <taxon>Nocardiaceae</taxon>
        <taxon>Rhodococcus</taxon>
        <taxon>Rhodococcus erythropolis group</taxon>
    </lineage>
</organism>
<protein>
    <recommendedName>
        <fullName evidence="3">DUF8176 domain-containing protein</fullName>
    </recommendedName>
</protein>
<dbReference type="EMBL" id="JAECSB010000010">
    <property type="protein sequence ID" value="MBH5141141.1"/>
    <property type="molecule type" value="Genomic_DNA"/>
</dbReference>